<sequence length="107" mass="12384">MVKDAMAKIYDNYHQQFQMQDNQINSIVAPQAADWRRGSRGQRMHSKTLLHTEVHFDARGMLGTLLMAKLRWEVDMQIDKVDDQWCRHLHGSRAPQKDGTSPPSPNL</sequence>
<proteinExistence type="predicted"/>
<dbReference type="Proteomes" id="UP000887565">
    <property type="component" value="Unplaced"/>
</dbReference>
<protein>
    <submittedName>
        <fullName evidence="2">Uncharacterized protein</fullName>
    </submittedName>
</protein>
<name>A0A915IQ05_ROMCU</name>
<dbReference type="AlphaFoldDB" id="A0A915IQ05"/>
<evidence type="ECO:0000313" key="1">
    <source>
        <dbReference type="Proteomes" id="UP000887565"/>
    </source>
</evidence>
<dbReference type="WBParaSite" id="nRc.2.0.1.t15891-RA">
    <property type="protein sequence ID" value="nRc.2.0.1.t15891-RA"/>
    <property type="gene ID" value="nRc.2.0.1.g15891"/>
</dbReference>
<organism evidence="1 2">
    <name type="scientific">Romanomermis culicivorax</name>
    <name type="common">Nematode worm</name>
    <dbReference type="NCBI Taxonomy" id="13658"/>
    <lineage>
        <taxon>Eukaryota</taxon>
        <taxon>Metazoa</taxon>
        <taxon>Ecdysozoa</taxon>
        <taxon>Nematoda</taxon>
        <taxon>Enoplea</taxon>
        <taxon>Dorylaimia</taxon>
        <taxon>Mermithida</taxon>
        <taxon>Mermithoidea</taxon>
        <taxon>Mermithidae</taxon>
        <taxon>Romanomermis</taxon>
    </lineage>
</organism>
<keyword evidence="1" id="KW-1185">Reference proteome</keyword>
<accession>A0A915IQ05</accession>
<reference evidence="2" key="1">
    <citation type="submission" date="2022-11" db="UniProtKB">
        <authorList>
            <consortium name="WormBaseParasite"/>
        </authorList>
    </citation>
    <scope>IDENTIFICATION</scope>
</reference>
<evidence type="ECO:0000313" key="2">
    <source>
        <dbReference type="WBParaSite" id="nRc.2.0.1.t15891-RA"/>
    </source>
</evidence>